<gene>
    <name evidence="2" type="ORF">H9W90_09795</name>
</gene>
<keyword evidence="3" id="KW-1185">Reference proteome</keyword>
<feature type="region of interest" description="Disordered" evidence="1">
    <location>
        <begin position="29"/>
        <end position="49"/>
    </location>
</feature>
<dbReference type="RefSeq" id="WP_187481422.1">
    <property type="nucleotide sequence ID" value="NZ_CP060695.1"/>
</dbReference>
<reference evidence="2 3" key="1">
    <citation type="submission" date="2020-08" db="EMBL/GenBank/DDBJ databases">
        <title>Polaribacter sp. L12M9 isolated from gut of the Korean scallop.</title>
        <authorList>
            <person name="Jeong Y.S."/>
        </authorList>
    </citation>
    <scope>NUCLEOTIDE SEQUENCE [LARGE SCALE GENOMIC DNA]</scope>
    <source>
        <strain evidence="2 3">L12M9</strain>
    </source>
</reference>
<evidence type="ECO:0000313" key="3">
    <source>
        <dbReference type="Proteomes" id="UP000515808"/>
    </source>
</evidence>
<name>A0A7G9L789_9FLAO</name>
<proteinExistence type="predicted"/>
<dbReference type="KEGG" id="ppec:H9W90_09795"/>
<evidence type="ECO:0000313" key="2">
    <source>
        <dbReference type="EMBL" id="QNM84488.1"/>
    </source>
</evidence>
<sequence length="49" mass="6159">MLLLKFISKKIENTKEKLDYYRQIRRANSRHSRKHYLERSRKRYKSSTT</sequence>
<dbReference type="Proteomes" id="UP000515808">
    <property type="component" value="Chromosome"/>
</dbReference>
<accession>A0A7G9L789</accession>
<dbReference type="AlphaFoldDB" id="A0A7G9L789"/>
<dbReference type="EMBL" id="CP060695">
    <property type="protein sequence ID" value="QNM84488.1"/>
    <property type="molecule type" value="Genomic_DNA"/>
</dbReference>
<protein>
    <submittedName>
        <fullName evidence="2">Uncharacterized protein</fullName>
    </submittedName>
</protein>
<organism evidence="2 3">
    <name type="scientific">Polaribacter pectinis</name>
    <dbReference type="NCBI Taxonomy" id="2738844"/>
    <lineage>
        <taxon>Bacteria</taxon>
        <taxon>Pseudomonadati</taxon>
        <taxon>Bacteroidota</taxon>
        <taxon>Flavobacteriia</taxon>
        <taxon>Flavobacteriales</taxon>
        <taxon>Flavobacteriaceae</taxon>
    </lineage>
</organism>
<evidence type="ECO:0000256" key="1">
    <source>
        <dbReference type="SAM" id="MobiDB-lite"/>
    </source>
</evidence>